<evidence type="ECO:0000313" key="3">
    <source>
        <dbReference type="Proteomes" id="UP001221757"/>
    </source>
</evidence>
<keyword evidence="1" id="KW-0812">Transmembrane</keyword>
<feature type="transmembrane region" description="Helical" evidence="1">
    <location>
        <begin position="12"/>
        <end position="32"/>
    </location>
</feature>
<feature type="transmembrane region" description="Helical" evidence="1">
    <location>
        <begin position="137"/>
        <end position="157"/>
    </location>
</feature>
<comment type="caution">
    <text evidence="2">The sequence shown here is derived from an EMBL/GenBank/DDBJ whole genome shotgun (WGS) entry which is preliminary data.</text>
</comment>
<dbReference type="Proteomes" id="UP001221757">
    <property type="component" value="Unassembled WGS sequence"/>
</dbReference>
<keyword evidence="1" id="KW-1133">Transmembrane helix</keyword>
<feature type="transmembrane region" description="Helical" evidence="1">
    <location>
        <begin position="76"/>
        <end position="93"/>
    </location>
</feature>
<evidence type="ECO:0000256" key="1">
    <source>
        <dbReference type="SAM" id="Phobius"/>
    </source>
</evidence>
<keyword evidence="3" id="KW-1185">Reference proteome</keyword>
<keyword evidence="1" id="KW-0472">Membrane</keyword>
<feature type="transmembrane region" description="Helical" evidence="1">
    <location>
        <begin position="99"/>
        <end position="116"/>
    </location>
</feature>
<gene>
    <name evidence="2" type="ORF">B0H17DRAFT_1140256</name>
</gene>
<reference evidence="2" key="1">
    <citation type="submission" date="2023-03" db="EMBL/GenBank/DDBJ databases">
        <title>Massive genome expansion in bonnet fungi (Mycena s.s.) driven by repeated elements and novel gene families across ecological guilds.</title>
        <authorList>
            <consortium name="Lawrence Berkeley National Laboratory"/>
            <person name="Harder C.B."/>
            <person name="Miyauchi S."/>
            <person name="Viragh M."/>
            <person name="Kuo A."/>
            <person name="Thoen E."/>
            <person name="Andreopoulos B."/>
            <person name="Lu D."/>
            <person name="Skrede I."/>
            <person name="Drula E."/>
            <person name="Henrissat B."/>
            <person name="Morin E."/>
            <person name="Kohler A."/>
            <person name="Barry K."/>
            <person name="LaButti K."/>
            <person name="Morin E."/>
            <person name="Salamov A."/>
            <person name="Lipzen A."/>
            <person name="Mereny Z."/>
            <person name="Hegedus B."/>
            <person name="Baldrian P."/>
            <person name="Stursova M."/>
            <person name="Weitz H."/>
            <person name="Taylor A."/>
            <person name="Grigoriev I.V."/>
            <person name="Nagy L.G."/>
            <person name="Martin F."/>
            <person name="Kauserud H."/>
        </authorList>
    </citation>
    <scope>NUCLEOTIDE SEQUENCE</scope>
    <source>
        <strain evidence="2">CBHHK067</strain>
    </source>
</reference>
<evidence type="ECO:0000313" key="2">
    <source>
        <dbReference type="EMBL" id="KAJ7675498.1"/>
    </source>
</evidence>
<name>A0AAD7D2H6_MYCRO</name>
<feature type="transmembrane region" description="Helical" evidence="1">
    <location>
        <begin position="44"/>
        <end position="64"/>
    </location>
</feature>
<dbReference type="EMBL" id="JARKIE010000148">
    <property type="protein sequence ID" value="KAJ7675498.1"/>
    <property type="molecule type" value="Genomic_DNA"/>
</dbReference>
<dbReference type="AlphaFoldDB" id="A0AAD7D2H6"/>
<organism evidence="2 3">
    <name type="scientific">Mycena rosella</name>
    <name type="common">Pink bonnet</name>
    <name type="synonym">Agaricus rosellus</name>
    <dbReference type="NCBI Taxonomy" id="1033263"/>
    <lineage>
        <taxon>Eukaryota</taxon>
        <taxon>Fungi</taxon>
        <taxon>Dikarya</taxon>
        <taxon>Basidiomycota</taxon>
        <taxon>Agaricomycotina</taxon>
        <taxon>Agaricomycetes</taxon>
        <taxon>Agaricomycetidae</taxon>
        <taxon>Agaricales</taxon>
        <taxon>Marasmiineae</taxon>
        <taxon>Mycenaceae</taxon>
        <taxon>Mycena</taxon>
    </lineage>
</organism>
<proteinExistence type="predicted"/>
<accession>A0AAD7D2H6</accession>
<sequence>MMDDIEQLDVGPTFGAFCLLSFFTPAALNLLVWCYQGDPSWDAYLYICPLVATVFTSSMSFFTARHNFFDYAMEPIALYLAFVTGILCIPELAGFPSGAAAILFLKLVPVCWNAVLRSNGIDSRVIRMEPTRRDFDWIIIPAATLLVSFLDHALFVMGEDDRTPTNSAEHQEQPRRRTS</sequence>
<protein>
    <submittedName>
        <fullName evidence="2">Uncharacterized protein</fullName>
    </submittedName>
</protein>